<dbReference type="Proteomes" id="UP001595645">
    <property type="component" value="Unassembled WGS sequence"/>
</dbReference>
<organism evidence="2 3">
    <name type="scientific">Amycolatopsis speibonae</name>
    <dbReference type="NCBI Taxonomy" id="1450224"/>
    <lineage>
        <taxon>Bacteria</taxon>
        <taxon>Bacillati</taxon>
        <taxon>Actinomycetota</taxon>
        <taxon>Actinomycetes</taxon>
        <taxon>Pseudonocardiales</taxon>
        <taxon>Pseudonocardiaceae</taxon>
        <taxon>Amycolatopsis</taxon>
    </lineage>
</organism>
<accession>A0ABV7NQ66</accession>
<feature type="region of interest" description="Disordered" evidence="1">
    <location>
        <begin position="1"/>
        <end position="20"/>
    </location>
</feature>
<feature type="compositionally biased region" description="Low complexity" evidence="1">
    <location>
        <begin position="1"/>
        <end position="18"/>
    </location>
</feature>
<protein>
    <submittedName>
        <fullName evidence="2">Uncharacterized protein</fullName>
    </submittedName>
</protein>
<dbReference type="EMBL" id="JBHRWK010000002">
    <property type="protein sequence ID" value="MFC3447854.1"/>
    <property type="molecule type" value="Genomic_DNA"/>
</dbReference>
<name>A0ABV7NQ66_9PSEU</name>
<reference evidence="3" key="1">
    <citation type="journal article" date="2019" name="Int. J. Syst. Evol. Microbiol.">
        <title>The Global Catalogue of Microorganisms (GCM) 10K type strain sequencing project: providing services to taxonomists for standard genome sequencing and annotation.</title>
        <authorList>
            <consortium name="The Broad Institute Genomics Platform"/>
            <consortium name="The Broad Institute Genome Sequencing Center for Infectious Disease"/>
            <person name="Wu L."/>
            <person name="Ma J."/>
        </authorList>
    </citation>
    <scope>NUCLEOTIDE SEQUENCE [LARGE SCALE GENOMIC DNA]</scope>
    <source>
        <strain evidence="3">CGMCC 4.7676</strain>
    </source>
</reference>
<keyword evidence="3" id="KW-1185">Reference proteome</keyword>
<dbReference type="RefSeq" id="WP_378236517.1">
    <property type="nucleotide sequence ID" value="NZ_JBHRWK010000002.1"/>
</dbReference>
<proteinExistence type="predicted"/>
<comment type="caution">
    <text evidence="2">The sequence shown here is derived from an EMBL/GenBank/DDBJ whole genome shotgun (WGS) entry which is preliminary data.</text>
</comment>
<sequence>MAAFSAAPAQASATSLIAEPTVTSAEYPDDGAWHPGAGLPGSFTFDANGDSAVVGFYYGKTDPAGTFVAANHDGGSATVS</sequence>
<evidence type="ECO:0000256" key="1">
    <source>
        <dbReference type="SAM" id="MobiDB-lite"/>
    </source>
</evidence>
<evidence type="ECO:0000313" key="3">
    <source>
        <dbReference type="Proteomes" id="UP001595645"/>
    </source>
</evidence>
<gene>
    <name evidence="2" type="ORF">ACFOSH_00280</name>
</gene>
<evidence type="ECO:0000313" key="2">
    <source>
        <dbReference type="EMBL" id="MFC3447854.1"/>
    </source>
</evidence>